<organism evidence="3 4">
    <name type="scientific">Septoria linicola</name>
    <dbReference type="NCBI Taxonomy" id="215465"/>
    <lineage>
        <taxon>Eukaryota</taxon>
        <taxon>Fungi</taxon>
        <taxon>Dikarya</taxon>
        <taxon>Ascomycota</taxon>
        <taxon>Pezizomycotina</taxon>
        <taxon>Dothideomycetes</taxon>
        <taxon>Dothideomycetidae</taxon>
        <taxon>Mycosphaerellales</taxon>
        <taxon>Mycosphaerellaceae</taxon>
        <taxon>Septoria</taxon>
    </lineage>
</organism>
<dbReference type="GO" id="GO:0016787">
    <property type="term" value="F:hydrolase activity"/>
    <property type="evidence" value="ECO:0007669"/>
    <property type="project" value="UniProtKB-KW"/>
</dbReference>
<keyword evidence="4" id="KW-1185">Reference proteome</keyword>
<dbReference type="GO" id="GO:0009277">
    <property type="term" value="C:fungal-type cell wall"/>
    <property type="evidence" value="ECO:0007669"/>
    <property type="project" value="TreeGrafter"/>
</dbReference>
<dbReference type="Proteomes" id="UP001056384">
    <property type="component" value="Chromosome 8"/>
</dbReference>
<keyword evidence="3" id="KW-0378">Hydrolase</keyword>
<accession>A0A9Q9AWN7</accession>
<evidence type="ECO:0000256" key="1">
    <source>
        <dbReference type="SAM" id="SignalP"/>
    </source>
</evidence>
<dbReference type="Gene3D" id="3.20.20.80">
    <property type="entry name" value="Glycosidases"/>
    <property type="match status" value="1"/>
</dbReference>
<dbReference type="FunFam" id="3.20.20.80:FF:000207">
    <property type="entry name" value="Glycoside hydrolase family 128 protein"/>
    <property type="match status" value="1"/>
</dbReference>
<feature type="signal peptide" evidence="1">
    <location>
        <begin position="1"/>
        <end position="17"/>
    </location>
</feature>
<keyword evidence="1" id="KW-0732">Signal</keyword>
<gene>
    <name evidence="3" type="ORF">Slin15195_G096830</name>
</gene>
<dbReference type="InterPro" id="IPR017853">
    <property type="entry name" value="GH"/>
</dbReference>
<sequence>MKRSTAVLVAALQGALAQGVTTSAKRGLAQVETSEASDNHFWTSGDLTWYYNWKVTPDAGLESSSLQFMPMLWGPTNGNDQSFYTQVKSMIDGGRNVSHVLGFNEPDGCGSNIYGGSCLDAQTAATTWIREIEPLKDLGVKLGAPAVTSAPSGFNWLQNFFTACDGQCTPDFIPIHYYGDFQGLASHVGQVNATYENMTMWVTEWAYPDESLEDTQDFYNQSIAFFDRIDYITHYSYFGGFRSSVSNVGPNSAMLTQSGDLTDIGAWYLGKAATGNVPKGGAPRVAGFAGSGLLVLAALLWCLG</sequence>
<evidence type="ECO:0000313" key="3">
    <source>
        <dbReference type="EMBL" id="USW56364.1"/>
    </source>
</evidence>
<dbReference type="InterPro" id="IPR053183">
    <property type="entry name" value="ASL1"/>
</dbReference>
<reference evidence="3" key="1">
    <citation type="submission" date="2022-06" db="EMBL/GenBank/DDBJ databases">
        <title>Complete genome sequences of two strains of the flax pathogen Septoria linicola.</title>
        <authorList>
            <person name="Lapalu N."/>
            <person name="Simon A."/>
            <person name="Demenou B."/>
            <person name="Paumier D."/>
            <person name="Guillot M.-P."/>
            <person name="Gout L."/>
            <person name="Valade R."/>
        </authorList>
    </citation>
    <scope>NUCLEOTIDE SEQUENCE</scope>
    <source>
        <strain evidence="3">SE15195</strain>
    </source>
</reference>
<dbReference type="PANTHER" id="PTHR34154:SF3">
    <property type="entry name" value="ALKALI-SENSITIVE LINKAGE PROTEIN 1"/>
    <property type="match status" value="1"/>
</dbReference>
<dbReference type="AlphaFoldDB" id="A0A9Q9AWN7"/>
<dbReference type="EMBL" id="CP099425">
    <property type="protein sequence ID" value="USW56364.1"/>
    <property type="molecule type" value="Genomic_DNA"/>
</dbReference>
<evidence type="ECO:0000313" key="4">
    <source>
        <dbReference type="Proteomes" id="UP001056384"/>
    </source>
</evidence>
<name>A0A9Q9AWN7_9PEZI</name>
<dbReference type="OrthoDB" id="43654at2759"/>
<feature type="chain" id="PRO_5040184108" evidence="1">
    <location>
        <begin position="18"/>
        <end position="304"/>
    </location>
</feature>
<protein>
    <submittedName>
        <fullName evidence="3">Glycoside hydrolase superfamily</fullName>
    </submittedName>
</protein>
<dbReference type="SUPFAM" id="SSF51445">
    <property type="entry name" value="(Trans)glycosidases"/>
    <property type="match status" value="1"/>
</dbReference>
<proteinExistence type="predicted"/>
<dbReference type="Pfam" id="PF11790">
    <property type="entry name" value="Glyco_hydro_cc"/>
    <property type="match status" value="1"/>
</dbReference>
<feature type="domain" description="Asl1-like glycosyl hydrolase catalytic" evidence="2">
    <location>
        <begin position="35"/>
        <end position="268"/>
    </location>
</feature>
<dbReference type="InterPro" id="IPR024655">
    <property type="entry name" value="Asl1_glyco_hydro_catalytic"/>
</dbReference>
<dbReference type="PANTHER" id="PTHR34154">
    <property type="entry name" value="ALKALI-SENSITIVE LINKAGE PROTEIN 1"/>
    <property type="match status" value="1"/>
</dbReference>
<dbReference type="GO" id="GO:0071966">
    <property type="term" value="P:fungal-type cell wall polysaccharide metabolic process"/>
    <property type="evidence" value="ECO:0007669"/>
    <property type="project" value="TreeGrafter"/>
</dbReference>
<evidence type="ECO:0000259" key="2">
    <source>
        <dbReference type="Pfam" id="PF11790"/>
    </source>
</evidence>